<gene>
    <name evidence="2" type="ORF">PSEWESI4_04017</name>
</gene>
<organism evidence="2 3">
    <name type="scientific">Zestomonas carbonaria</name>
    <dbReference type="NCBI Taxonomy" id="2762745"/>
    <lineage>
        <taxon>Bacteria</taxon>
        <taxon>Pseudomonadati</taxon>
        <taxon>Pseudomonadota</taxon>
        <taxon>Gammaproteobacteria</taxon>
        <taxon>Pseudomonadales</taxon>
        <taxon>Pseudomonadaceae</taxon>
        <taxon>Zestomonas</taxon>
    </lineage>
</organism>
<comment type="caution">
    <text evidence="2">The sequence shown here is derived from an EMBL/GenBank/DDBJ whole genome shotgun (WGS) entry which is preliminary data.</text>
</comment>
<evidence type="ECO:0008006" key="4">
    <source>
        <dbReference type="Google" id="ProtNLM"/>
    </source>
</evidence>
<feature type="transmembrane region" description="Helical" evidence="1">
    <location>
        <begin position="391"/>
        <end position="411"/>
    </location>
</feature>
<keyword evidence="1" id="KW-0472">Membrane</keyword>
<evidence type="ECO:0000313" key="3">
    <source>
        <dbReference type="Proteomes" id="UP000583387"/>
    </source>
</evidence>
<feature type="transmembrane region" description="Helical" evidence="1">
    <location>
        <begin position="45"/>
        <end position="64"/>
    </location>
</feature>
<keyword evidence="1" id="KW-0812">Transmembrane</keyword>
<feature type="transmembrane region" description="Helical" evidence="1">
    <location>
        <begin position="261"/>
        <end position="278"/>
    </location>
</feature>
<dbReference type="Proteomes" id="UP000583387">
    <property type="component" value="Unassembled WGS sequence"/>
</dbReference>
<accession>A0A7U7ERH6</accession>
<feature type="transmembrane region" description="Helical" evidence="1">
    <location>
        <begin position="7"/>
        <end position="25"/>
    </location>
</feature>
<name>A0A7U7ERH6_9GAMM</name>
<protein>
    <recommendedName>
        <fullName evidence="4">O-antigen ligase like membrane protein</fullName>
    </recommendedName>
</protein>
<dbReference type="RefSeq" id="WP_187673021.1">
    <property type="nucleotide sequence ID" value="NZ_CAJFCI010000077.1"/>
</dbReference>
<evidence type="ECO:0000313" key="2">
    <source>
        <dbReference type="EMBL" id="CAD5109711.1"/>
    </source>
</evidence>
<keyword evidence="3" id="KW-1185">Reference proteome</keyword>
<dbReference type="AlphaFoldDB" id="A0A7U7ERH6"/>
<sequence length="419" mass="48607">MLSEKSWVSGFGAFFVYFLIFLIFYHQYIFVNLEEALGVEIFLKAWKELLVFILLPVVFYAFSLRGWPRDRAASTFILMLFWLFSVFASSRGSLFEDFLSFKAFSTPLLLASVLYFINLYSLNMHRHYVNAFCLVSLLFSFYACYQYLAFTVPEDFWYYNIFIARGHEQNFWEFFRGDRPRLSSFFTSSLEFALTLTFCYAIFFSMFMGTVGVRRLLWGGVVSFLLLVITISSVRSALVLIIVGHMCVFFFSYVRPVMRKFWMFAFVAFLVLATFWAIKTGVIADLSSAGRLRQWEEFFSLVAASPLGEGASSVGVGRLYWFDSFYINLFLSIGLILGVVYLLFMFSPAFYLISLYKGEAYRRASLHTRALSYGVVFYTPGLLYSFVFQSFFNAVAIYIYTMVSFSVCFYFKKNGASDK</sequence>
<feature type="transmembrane region" description="Helical" evidence="1">
    <location>
        <begin position="182"/>
        <end position="203"/>
    </location>
</feature>
<feature type="transmembrane region" description="Helical" evidence="1">
    <location>
        <begin position="76"/>
        <end position="95"/>
    </location>
</feature>
<reference evidence="2 3" key="1">
    <citation type="submission" date="2020-08" db="EMBL/GenBank/DDBJ databases">
        <authorList>
            <person name="Criscuolo A."/>
        </authorList>
    </citation>
    <scope>NUCLEOTIDE SEQUENCE [LARGE SCALE GENOMIC DNA]</scope>
    <source>
        <strain evidence="2">CIP111764</strain>
    </source>
</reference>
<feature type="transmembrane region" description="Helical" evidence="1">
    <location>
        <begin position="128"/>
        <end position="148"/>
    </location>
</feature>
<evidence type="ECO:0000256" key="1">
    <source>
        <dbReference type="SAM" id="Phobius"/>
    </source>
</evidence>
<proteinExistence type="predicted"/>
<dbReference type="EMBL" id="CAJFCI010000077">
    <property type="protein sequence ID" value="CAD5109711.1"/>
    <property type="molecule type" value="Genomic_DNA"/>
</dbReference>
<feature type="transmembrane region" description="Helical" evidence="1">
    <location>
        <begin position="325"/>
        <end position="354"/>
    </location>
</feature>
<feature type="transmembrane region" description="Helical" evidence="1">
    <location>
        <begin position="215"/>
        <end position="231"/>
    </location>
</feature>
<feature type="transmembrane region" description="Helical" evidence="1">
    <location>
        <begin position="366"/>
        <end position="385"/>
    </location>
</feature>
<feature type="transmembrane region" description="Helical" evidence="1">
    <location>
        <begin position="101"/>
        <end position="121"/>
    </location>
</feature>
<feature type="transmembrane region" description="Helical" evidence="1">
    <location>
        <begin position="237"/>
        <end position="254"/>
    </location>
</feature>
<keyword evidence="1" id="KW-1133">Transmembrane helix</keyword>